<reference evidence="2 3" key="1">
    <citation type="journal article" date="2019" name="Int. J. Syst. Evol. Microbiol.">
        <title>The Global Catalogue of Microorganisms (GCM) 10K type strain sequencing project: providing services to taxonomists for standard genome sequencing and annotation.</title>
        <authorList>
            <consortium name="The Broad Institute Genomics Platform"/>
            <consortium name="The Broad Institute Genome Sequencing Center for Infectious Disease"/>
            <person name="Wu L."/>
            <person name="Ma J."/>
        </authorList>
    </citation>
    <scope>NUCLEOTIDE SEQUENCE [LARGE SCALE GENOMIC DNA]</scope>
    <source>
        <strain evidence="2 3">JCM 14306</strain>
    </source>
</reference>
<feature type="transmembrane region" description="Helical" evidence="1">
    <location>
        <begin position="64"/>
        <end position="81"/>
    </location>
</feature>
<keyword evidence="1" id="KW-0812">Transmembrane</keyword>
<organism evidence="2 3">
    <name type="scientific">Kribbella alba</name>
    <dbReference type="NCBI Taxonomy" id="190197"/>
    <lineage>
        <taxon>Bacteria</taxon>
        <taxon>Bacillati</taxon>
        <taxon>Actinomycetota</taxon>
        <taxon>Actinomycetes</taxon>
        <taxon>Propionibacteriales</taxon>
        <taxon>Kribbellaceae</taxon>
        <taxon>Kribbella</taxon>
    </lineage>
</organism>
<evidence type="ECO:0000313" key="3">
    <source>
        <dbReference type="Proteomes" id="UP001501319"/>
    </source>
</evidence>
<comment type="caution">
    <text evidence="2">The sequence shown here is derived from an EMBL/GenBank/DDBJ whole genome shotgun (WGS) entry which is preliminary data.</text>
</comment>
<keyword evidence="1" id="KW-0472">Membrane</keyword>
<feature type="transmembrane region" description="Helical" evidence="1">
    <location>
        <begin position="30"/>
        <end position="52"/>
    </location>
</feature>
<proteinExistence type="predicted"/>
<gene>
    <name evidence="2" type="ORF">GCM10009744_29880</name>
</gene>
<name>A0ABN2FAZ2_9ACTN</name>
<dbReference type="RefSeq" id="WP_344111910.1">
    <property type="nucleotide sequence ID" value="NZ_BAAANE010000004.1"/>
</dbReference>
<dbReference type="EMBL" id="BAAANE010000004">
    <property type="protein sequence ID" value="GAA1638475.1"/>
    <property type="molecule type" value="Genomic_DNA"/>
</dbReference>
<sequence length="101" mass="11089">MALIHHWPPRRFAAFPSAGRLANRVRRLRLIVLAGAFLAISAVGSGLVAQAVNGSPNLRRSLPFVLYAFFACLSLLVLRAGTQPKRRGLEDARPSRRTVND</sequence>
<evidence type="ECO:0000256" key="1">
    <source>
        <dbReference type="SAM" id="Phobius"/>
    </source>
</evidence>
<keyword evidence="3" id="KW-1185">Reference proteome</keyword>
<accession>A0ABN2FAZ2</accession>
<protein>
    <submittedName>
        <fullName evidence="2">Uncharacterized protein</fullName>
    </submittedName>
</protein>
<evidence type="ECO:0000313" key="2">
    <source>
        <dbReference type="EMBL" id="GAA1638475.1"/>
    </source>
</evidence>
<keyword evidence="1" id="KW-1133">Transmembrane helix</keyword>
<dbReference type="Proteomes" id="UP001501319">
    <property type="component" value="Unassembled WGS sequence"/>
</dbReference>